<name>A0A8I0T811_BRUAN</name>
<feature type="region of interest" description="Disordered" evidence="1">
    <location>
        <begin position="1"/>
        <end position="143"/>
    </location>
</feature>
<dbReference type="AlphaFoldDB" id="A0A8I0T811"/>
<proteinExistence type="predicted"/>
<reference evidence="2" key="2">
    <citation type="submission" date="2020-10" db="EMBL/GenBank/DDBJ databases">
        <title>Enrichment of novel Verrucomicrobia, Bacteroidetes and Krumholzibacteria in an oxygen-limited, methane- and iron-fed bioreactor inoculated with Bothnian Sea sediments.</title>
        <authorList>
            <person name="Martins P.D."/>
            <person name="de Jong A."/>
            <person name="Lenstra W.K."/>
            <person name="van Helmond N.A.G.M."/>
            <person name="Slomp C.P."/>
            <person name="Jetten M.S.M."/>
            <person name="Welte C.U."/>
            <person name="Rasigraf O."/>
        </authorList>
    </citation>
    <scope>NUCLEOTIDE SEQUENCE</scope>
    <source>
        <strain evidence="2">MAG47</strain>
    </source>
</reference>
<accession>A0A8I0T811</accession>
<evidence type="ECO:0000256" key="1">
    <source>
        <dbReference type="SAM" id="MobiDB-lite"/>
    </source>
</evidence>
<dbReference type="Proteomes" id="UP000642265">
    <property type="component" value="Unassembled WGS sequence"/>
</dbReference>
<feature type="compositionally biased region" description="Low complexity" evidence="1">
    <location>
        <begin position="1"/>
        <end position="17"/>
    </location>
</feature>
<evidence type="ECO:0000313" key="3">
    <source>
        <dbReference type="Proteomes" id="UP000642265"/>
    </source>
</evidence>
<organism evidence="2 3">
    <name type="scientific">Brucella anthropi</name>
    <name type="common">Ochrobactrum anthropi</name>
    <dbReference type="NCBI Taxonomy" id="529"/>
    <lineage>
        <taxon>Bacteria</taxon>
        <taxon>Pseudomonadati</taxon>
        <taxon>Pseudomonadota</taxon>
        <taxon>Alphaproteobacteria</taxon>
        <taxon>Hyphomicrobiales</taxon>
        <taxon>Brucellaceae</taxon>
        <taxon>Brucella/Ochrobactrum group</taxon>
        <taxon>Brucella</taxon>
    </lineage>
</organism>
<sequence>MDIENAAPAEQPPIAEIGETTDTYTQPLGDQFADKQPQPVEPEKQEKPQAKPEDKQPAKSPREAVERALAKAKEATVEDPKNKDQQPKGNEANQKQEKPAETPKPAENSKPAEQAGTEPKPEQAAQTEGQPQPTQEPGKQNRNEAPQRFHDVAKQEWGNTPESVRAEVHRSISELENGLTKYRQSHEKYEAIREYDDMATQYGTTVKDALANYTGIERMLHQDPYAALEQIVANVAAHKRWTNQDGSPVTFRDLAAQYLNMSADRVASRQDGVIRQMSEQIAMLTNRSAAFEQSMQENRLRETHALIQEFAKDHPRVGELADDIAFLIESKRVATLHEAYELADRMNPSTTPLTQAPETPAAQTRAQPSPANPAGQKSISGAPTAGSDPRTAGKPSNSPREALQKALRKVK</sequence>
<reference evidence="2" key="1">
    <citation type="submission" date="2020-09" db="EMBL/GenBank/DDBJ databases">
        <authorList>
            <person name="Dalcin Martins P."/>
        </authorList>
    </citation>
    <scope>NUCLEOTIDE SEQUENCE</scope>
    <source>
        <strain evidence="2">MAG47</strain>
    </source>
</reference>
<protein>
    <submittedName>
        <fullName evidence="2">Uncharacterized protein</fullName>
    </submittedName>
</protein>
<gene>
    <name evidence="2" type="ORF">IH622_03605</name>
</gene>
<evidence type="ECO:0000313" key="2">
    <source>
        <dbReference type="EMBL" id="MBE0559905.1"/>
    </source>
</evidence>
<dbReference type="EMBL" id="JACZKO010000011">
    <property type="protein sequence ID" value="MBE0559905.1"/>
    <property type="molecule type" value="Genomic_DNA"/>
</dbReference>
<feature type="compositionally biased region" description="Low complexity" evidence="1">
    <location>
        <begin position="122"/>
        <end position="138"/>
    </location>
</feature>
<feature type="region of interest" description="Disordered" evidence="1">
    <location>
        <begin position="344"/>
        <end position="411"/>
    </location>
</feature>
<feature type="compositionally biased region" description="Basic and acidic residues" evidence="1">
    <location>
        <begin position="41"/>
        <end position="86"/>
    </location>
</feature>
<comment type="caution">
    <text evidence="2">The sequence shown here is derived from an EMBL/GenBank/DDBJ whole genome shotgun (WGS) entry which is preliminary data.</text>
</comment>
<feature type="compositionally biased region" description="Polar residues" evidence="1">
    <location>
        <begin position="347"/>
        <end position="381"/>
    </location>
</feature>